<evidence type="ECO:0000256" key="1">
    <source>
        <dbReference type="ARBA" id="ARBA00004323"/>
    </source>
</evidence>
<feature type="domain" description="Exostosin GT47" evidence="8">
    <location>
        <begin position="83"/>
        <end position="413"/>
    </location>
</feature>
<dbReference type="InterPro" id="IPR040911">
    <property type="entry name" value="Exostosin_GT47"/>
</dbReference>
<accession>A0AAN8V0J0</accession>
<evidence type="ECO:0000256" key="4">
    <source>
        <dbReference type="ARBA" id="ARBA00022968"/>
    </source>
</evidence>
<comment type="similarity">
    <text evidence="2">Belongs to the glycosyltransferase 47 family.</text>
</comment>
<gene>
    <name evidence="9" type="ORF">RJ641_008052</name>
</gene>
<feature type="compositionally biased region" description="Basic and acidic residues" evidence="6">
    <location>
        <begin position="1"/>
        <end position="25"/>
    </location>
</feature>
<evidence type="ECO:0000256" key="6">
    <source>
        <dbReference type="SAM" id="MobiDB-lite"/>
    </source>
</evidence>
<reference evidence="9 10" key="1">
    <citation type="submission" date="2023-12" db="EMBL/GenBank/DDBJ databases">
        <title>A high-quality genome assembly for Dillenia turbinata (Dilleniales).</title>
        <authorList>
            <person name="Chanderbali A."/>
        </authorList>
    </citation>
    <scope>NUCLEOTIDE SEQUENCE [LARGE SCALE GENOMIC DNA]</scope>
    <source>
        <strain evidence="9">LSX21</strain>
        <tissue evidence="9">Leaf</tissue>
    </source>
</reference>
<evidence type="ECO:0000259" key="8">
    <source>
        <dbReference type="Pfam" id="PF03016"/>
    </source>
</evidence>
<keyword evidence="3" id="KW-0808">Transferase</keyword>
<keyword evidence="4" id="KW-0735">Signal-anchor</keyword>
<dbReference type="AlphaFoldDB" id="A0AAN8V0J0"/>
<dbReference type="PANTHER" id="PTHR11062:SF214">
    <property type="entry name" value="XYLOGLUCAN GALACTOSYLTRANSFERASE XLT2"/>
    <property type="match status" value="1"/>
</dbReference>
<evidence type="ECO:0000256" key="3">
    <source>
        <dbReference type="ARBA" id="ARBA00022676"/>
    </source>
</evidence>
<evidence type="ECO:0000313" key="10">
    <source>
        <dbReference type="Proteomes" id="UP001370490"/>
    </source>
</evidence>
<protein>
    <submittedName>
        <fullName evidence="9">Exostosin, GT47 domain</fullName>
    </submittedName>
</protein>
<keyword evidence="7" id="KW-0812">Transmembrane</keyword>
<feature type="transmembrane region" description="Helical" evidence="7">
    <location>
        <begin position="38"/>
        <end position="59"/>
    </location>
</feature>
<keyword evidence="7" id="KW-1133">Transmembrane helix</keyword>
<proteinExistence type="inferred from homology"/>
<dbReference type="GO" id="GO:0009969">
    <property type="term" value="P:xyloglucan biosynthetic process"/>
    <property type="evidence" value="ECO:0007669"/>
    <property type="project" value="TreeGrafter"/>
</dbReference>
<keyword evidence="5" id="KW-0333">Golgi apparatus</keyword>
<keyword evidence="3" id="KW-0328">Glycosyltransferase</keyword>
<evidence type="ECO:0000256" key="7">
    <source>
        <dbReference type="SAM" id="Phobius"/>
    </source>
</evidence>
<evidence type="ECO:0000313" key="9">
    <source>
        <dbReference type="EMBL" id="KAK6926333.1"/>
    </source>
</evidence>
<comment type="subcellular location">
    <subcellularLocation>
        <location evidence="1">Golgi apparatus membrane</location>
        <topology evidence="1">Single-pass type II membrane protein</topology>
    </subcellularLocation>
</comment>
<keyword evidence="7" id="KW-0472">Membrane</keyword>
<evidence type="ECO:0000256" key="5">
    <source>
        <dbReference type="ARBA" id="ARBA00023034"/>
    </source>
</evidence>
<feature type="region of interest" description="Disordered" evidence="6">
    <location>
        <begin position="1"/>
        <end position="28"/>
    </location>
</feature>
<dbReference type="PANTHER" id="PTHR11062">
    <property type="entry name" value="EXOSTOSIN HEPARAN SULFATE GLYCOSYLTRANSFERASE -RELATED"/>
    <property type="match status" value="1"/>
</dbReference>
<name>A0AAN8V0J0_9MAGN</name>
<dbReference type="Pfam" id="PF03016">
    <property type="entry name" value="Exostosin_GT47"/>
    <property type="match status" value="1"/>
</dbReference>
<keyword evidence="10" id="KW-1185">Reference proteome</keyword>
<organism evidence="9 10">
    <name type="scientific">Dillenia turbinata</name>
    <dbReference type="NCBI Taxonomy" id="194707"/>
    <lineage>
        <taxon>Eukaryota</taxon>
        <taxon>Viridiplantae</taxon>
        <taxon>Streptophyta</taxon>
        <taxon>Embryophyta</taxon>
        <taxon>Tracheophyta</taxon>
        <taxon>Spermatophyta</taxon>
        <taxon>Magnoliopsida</taxon>
        <taxon>eudicotyledons</taxon>
        <taxon>Gunneridae</taxon>
        <taxon>Pentapetalae</taxon>
        <taxon>Dilleniales</taxon>
        <taxon>Dilleniaceae</taxon>
        <taxon>Dillenia</taxon>
    </lineage>
</organism>
<dbReference type="GO" id="GO:0008378">
    <property type="term" value="F:galactosyltransferase activity"/>
    <property type="evidence" value="ECO:0007669"/>
    <property type="project" value="TreeGrafter"/>
</dbReference>
<dbReference type="GO" id="GO:0000139">
    <property type="term" value="C:Golgi membrane"/>
    <property type="evidence" value="ECO:0007669"/>
    <property type="project" value="UniProtKB-SubCell"/>
</dbReference>
<dbReference type="Proteomes" id="UP001370490">
    <property type="component" value="Unassembled WGS sequence"/>
</dbReference>
<comment type="caution">
    <text evidence="9">The sequence shown here is derived from an EMBL/GenBank/DDBJ whole genome shotgun (WGS) entry which is preliminary data.</text>
</comment>
<sequence>MERRKQPGDEFRNSENETSKTRKNSDNNLQQIHQPRTCLYATILFIQLSFFLFLARSLFHSSLNVINQYIIFGNPNCGSGMFYVYDLPPSFNKELIQSCHDINPWRSLCDAVSNGGLGPLTTGLDEVVPENLTGAWHTTEQYASEIIFHNRAMSHPCRTLHPESALAFYIPFYARFALERHLWARSSSSDRDRLFGMMLEWIKRKGFWNKSSGLDHFMMIGRVTWDYRRARDEDWGSSFFLMPEMKNVMRLIGERNPWDASEVGVPYPTGFHPRSVSDVVRWQDHVRSHRRTTLFCFVGGTREKFKNDFRGLLISLCKNESDSCRVVDCAGHRCTNGTSTILNTFLHSDFCLQPRGDSLTRRSVFDCMVAGSIPVFFWTRTAYDQYLWHLPPDPASYSVFIDKFKVMRNGTPVKQVLESYSKADIERMREKVIEYIPKLVYAKLNEGLGTMKDAFDVTIDEVMRTIKELRYKQVRVQD</sequence>
<dbReference type="EMBL" id="JBAMMX010000015">
    <property type="protein sequence ID" value="KAK6926333.1"/>
    <property type="molecule type" value="Genomic_DNA"/>
</dbReference>
<evidence type="ECO:0000256" key="2">
    <source>
        <dbReference type="ARBA" id="ARBA00010271"/>
    </source>
</evidence>
<dbReference type="InterPro" id="IPR004263">
    <property type="entry name" value="Exostosin"/>
</dbReference>